<reference evidence="2" key="1">
    <citation type="submission" date="2022-11" db="UniProtKB">
        <authorList>
            <consortium name="WormBaseParasite"/>
        </authorList>
    </citation>
    <scope>IDENTIFICATION</scope>
</reference>
<dbReference type="Proteomes" id="UP000887563">
    <property type="component" value="Unplaced"/>
</dbReference>
<accession>A0A914L194</accession>
<name>A0A914L194_MELIC</name>
<dbReference type="AlphaFoldDB" id="A0A914L194"/>
<evidence type="ECO:0000313" key="2">
    <source>
        <dbReference type="WBParaSite" id="Minc3s00219g07853"/>
    </source>
</evidence>
<evidence type="ECO:0000313" key="1">
    <source>
        <dbReference type="Proteomes" id="UP000887563"/>
    </source>
</evidence>
<keyword evidence="1" id="KW-1185">Reference proteome</keyword>
<protein>
    <submittedName>
        <fullName evidence="2">Galectin</fullName>
    </submittedName>
</protein>
<dbReference type="WBParaSite" id="Minc3s00219g07853">
    <property type="protein sequence ID" value="Minc3s00219g07853"/>
    <property type="gene ID" value="Minc3s00219g07853"/>
</dbReference>
<proteinExistence type="predicted"/>
<organism evidence="1 2">
    <name type="scientific">Meloidogyne incognita</name>
    <name type="common">Southern root-knot nematode worm</name>
    <name type="synonym">Oxyuris incognita</name>
    <dbReference type="NCBI Taxonomy" id="6306"/>
    <lineage>
        <taxon>Eukaryota</taxon>
        <taxon>Metazoa</taxon>
        <taxon>Ecdysozoa</taxon>
        <taxon>Nematoda</taxon>
        <taxon>Chromadorea</taxon>
        <taxon>Rhabditida</taxon>
        <taxon>Tylenchina</taxon>
        <taxon>Tylenchomorpha</taxon>
        <taxon>Tylenchoidea</taxon>
        <taxon>Meloidogynidae</taxon>
        <taxon>Meloidogyninae</taxon>
        <taxon>Meloidogyne</taxon>
        <taxon>Meloidogyne incognita group</taxon>
    </lineage>
</organism>
<sequence length="691" mass="79638">MFEPISTVKVIMEKDINTDKMPVNDVAGCSGILFCYPSQLSPNSEGNWKPSKAFELTKKGESKICLNSEKEAKLGNEKNVEWHGLIVFKDGKNDVEIFADIFLEDNRILLHDTTPSVLFNFLIGKDNTLKGRILLDSKVDKNFTNSNKNPKPLLDDFPGILALKLDIMLDEQSSKNIETKPAYRQFLWKLMNRCPVNEDFYKRRTKAYSPHKLELVANIYELGCLPGKFEKINKKDLDKRCKEIDKGYKEECEEEMWSTFIICYNSKLEGDDERIELKNKENGFGKKCKKPRQHAIEMRVCARRKSFERDNDKNEYKIEYNVHSKIGFSFTHKSFSFQNSVTITGLINKTNGFMEPPSENNATFTIFTLKLGNEGTHFATLTGLDGKKLDYGSSAKYRINLLFSKRDGYKENIFQMIAEGNEAISLLGLDMELWNYFSRLYDEMEFPSKSCHLTLKLDGYKFHTTSHCDMFSVNQNYITNRLEVGTSLRNLACSVEEAIKQRNDGISQSEICKYKSAETNKMRNWNSVNLTLCYYTKFGKQIKNNPKSDYAKACKTYEDEDEFGKHGIEFRVYATRIGFERLEEEYWVKFGVNVIIGFSFSEKTIKFGKTIKVTGKIERYPGEEPYLDLLNGTENNIKLFSIQLGNNGKNFAILTDEINGNVYDFGSSVIGNLEHKDIQEIIEEVYKSKFC</sequence>